<evidence type="ECO:0000256" key="4">
    <source>
        <dbReference type="ARBA" id="ARBA00022679"/>
    </source>
</evidence>
<dbReference type="OrthoDB" id="10657at2157"/>
<dbReference type="GeneID" id="42301527"/>
<dbReference type="PANTHER" id="PTHR24422:SF10">
    <property type="entry name" value="CHEMOTAXIS PROTEIN METHYLTRANSFERASE 2"/>
    <property type="match status" value="1"/>
</dbReference>
<dbReference type="RefSeq" id="WP_152941478.1">
    <property type="nucleotide sequence ID" value="NZ_CP045488.1"/>
</dbReference>
<dbReference type="AlphaFoldDB" id="A0A5P9P4H5"/>
<dbReference type="GO" id="GO:0032259">
    <property type="term" value="P:methylation"/>
    <property type="evidence" value="ECO:0007669"/>
    <property type="project" value="UniProtKB-KW"/>
</dbReference>
<keyword evidence="8" id="KW-1185">Reference proteome</keyword>
<proteinExistence type="predicted"/>
<keyword evidence="5" id="KW-0949">S-adenosyl-L-methionine</keyword>
<reference evidence="7 8" key="1">
    <citation type="journal article" date="2007" name="Int. J. Syst. Evol. Microbiol.">
        <title>Natronorubrum sulfidifaciens sp. nov., an extremely haloalkaliphilic archaeon isolated from Aiding salt lake in Xin-Jiang, China.</title>
        <authorList>
            <person name="Cui H.L."/>
            <person name="Tohty D."/>
            <person name="Liu H.C."/>
            <person name="Liu S.J."/>
            <person name="Oren A."/>
            <person name="Zhou P.J."/>
        </authorList>
    </citation>
    <scope>NUCLEOTIDE SEQUENCE [LARGE SCALE GENOMIC DNA]</scope>
    <source>
        <strain evidence="7 8">7-3</strain>
    </source>
</reference>
<dbReference type="SUPFAM" id="SSF47757">
    <property type="entry name" value="Chemotaxis receptor methyltransferase CheR, N-terminal domain"/>
    <property type="match status" value="1"/>
</dbReference>
<dbReference type="PRINTS" id="PR00996">
    <property type="entry name" value="CHERMTFRASE"/>
</dbReference>
<evidence type="ECO:0000256" key="1">
    <source>
        <dbReference type="ARBA" id="ARBA00001541"/>
    </source>
</evidence>
<dbReference type="PROSITE" id="PS50123">
    <property type="entry name" value="CHER"/>
    <property type="match status" value="1"/>
</dbReference>
<accession>A0A5P9P4H5</accession>
<keyword evidence="3" id="KW-0489">Methyltransferase</keyword>
<feature type="domain" description="CheR-type methyltransferase" evidence="6">
    <location>
        <begin position="1"/>
        <end position="265"/>
    </location>
</feature>
<evidence type="ECO:0000256" key="2">
    <source>
        <dbReference type="ARBA" id="ARBA00012534"/>
    </source>
</evidence>
<dbReference type="InterPro" id="IPR000780">
    <property type="entry name" value="CheR_MeTrfase"/>
</dbReference>
<dbReference type="EC" id="2.1.1.80" evidence="2"/>
<dbReference type="InterPro" id="IPR050903">
    <property type="entry name" value="Bact_Chemotaxis_MeTrfase"/>
</dbReference>
<protein>
    <recommendedName>
        <fullName evidence="2">protein-glutamate O-methyltransferase</fullName>
        <ecNumber evidence="2">2.1.1.80</ecNumber>
    </recommendedName>
</protein>
<dbReference type="Gene3D" id="1.10.155.10">
    <property type="entry name" value="Chemotaxis receptor methyltransferase CheR, N-terminal domain"/>
    <property type="match status" value="1"/>
</dbReference>
<dbReference type="PANTHER" id="PTHR24422">
    <property type="entry name" value="CHEMOTAXIS PROTEIN METHYLTRANSFERASE"/>
    <property type="match status" value="1"/>
</dbReference>
<evidence type="ECO:0000256" key="3">
    <source>
        <dbReference type="ARBA" id="ARBA00022603"/>
    </source>
</evidence>
<gene>
    <name evidence="7" type="ORF">GCU68_10745</name>
</gene>
<organism evidence="7 8">
    <name type="scientific">Natronorubrum aibiense</name>
    <dbReference type="NCBI Taxonomy" id="348826"/>
    <lineage>
        <taxon>Archaea</taxon>
        <taxon>Methanobacteriati</taxon>
        <taxon>Methanobacteriota</taxon>
        <taxon>Stenosarchaea group</taxon>
        <taxon>Halobacteria</taxon>
        <taxon>Halobacteriales</taxon>
        <taxon>Natrialbaceae</taxon>
        <taxon>Natronorubrum</taxon>
    </lineage>
</organism>
<evidence type="ECO:0000313" key="8">
    <source>
        <dbReference type="Proteomes" id="UP000326170"/>
    </source>
</evidence>
<dbReference type="InterPro" id="IPR022641">
    <property type="entry name" value="CheR_N"/>
</dbReference>
<dbReference type="Pfam" id="PF03705">
    <property type="entry name" value="CheR_N"/>
    <property type="match status" value="1"/>
</dbReference>
<dbReference type="SUPFAM" id="SSF53335">
    <property type="entry name" value="S-adenosyl-L-methionine-dependent methyltransferases"/>
    <property type="match status" value="1"/>
</dbReference>
<dbReference type="Proteomes" id="UP000326170">
    <property type="component" value="Chromosome"/>
</dbReference>
<evidence type="ECO:0000256" key="5">
    <source>
        <dbReference type="ARBA" id="ARBA00022691"/>
    </source>
</evidence>
<dbReference type="Pfam" id="PF01739">
    <property type="entry name" value="CheR"/>
    <property type="match status" value="1"/>
</dbReference>
<keyword evidence="4" id="KW-0808">Transferase</keyword>
<dbReference type="EMBL" id="CP045488">
    <property type="protein sequence ID" value="QFU82976.1"/>
    <property type="molecule type" value="Genomic_DNA"/>
</dbReference>
<name>A0A5P9P4H5_9EURY</name>
<sequence length="283" mass="32178">MSDDFEELLTYVEDELAFATSHYNDSYLDRRISSRMRRTQSNTYADYLETLRDDPVEGDALLDALSINVTGFFRNPNVWAGIREVLASLTDANDTVRVWSAACADGREPYSVSMLAHDTPAIDESAVRILGTDISEPALETARNGVYEASRTVDIDEQLDFLDDYSAYVDRDGRTFRINDGIKHNVTFERHDLINDEPKTGFDLVICRNLFIYIDNEYKQSMLRTIARSIRQDGTLVIGKAETIPPNLKSAFTVRDARLRIYHREPTEASGLTRERSESTSHL</sequence>
<evidence type="ECO:0000313" key="7">
    <source>
        <dbReference type="EMBL" id="QFU82976.1"/>
    </source>
</evidence>
<dbReference type="InterPro" id="IPR022642">
    <property type="entry name" value="CheR_C"/>
</dbReference>
<dbReference type="SMART" id="SM00138">
    <property type="entry name" value="MeTrc"/>
    <property type="match status" value="1"/>
</dbReference>
<dbReference type="CDD" id="cd02440">
    <property type="entry name" value="AdoMet_MTases"/>
    <property type="match status" value="1"/>
</dbReference>
<dbReference type="GO" id="GO:0008983">
    <property type="term" value="F:protein-glutamate O-methyltransferase activity"/>
    <property type="evidence" value="ECO:0007669"/>
    <property type="project" value="UniProtKB-EC"/>
</dbReference>
<comment type="catalytic activity">
    <reaction evidence="1">
        <text>L-glutamyl-[protein] + S-adenosyl-L-methionine = [protein]-L-glutamate 5-O-methyl ester + S-adenosyl-L-homocysteine</text>
        <dbReference type="Rhea" id="RHEA:24452"/>
        <dbReference type="Rhea" id="RHEA-COMP:10208"/>
        <dbReference type="Rhea" id="RHEA-COMP:10311"/>
        <dbReference type="ChEBI" id="CHEBI:29973"/>
        <dbReference type="ChEBI" id="CHEBI:57856"/>
        <dbReference type="ChEBI" id="CHEBI:59789"/>
        <dbReference type="ChEBI" id="CHEBI:82795"/>
        <dbReference type="EC" id="2.1.1.80"/>
    </reaction>
</comment>
<dbReference type="InterPro" id="IPR036804">
    <property type="entry name" value="CheR_N_sf"/>
</dbReference>
<dbReference type="Gene3D" id="3.40.50.150">
    <property type="entry name" value="Vaccinia Virus protein VP39"/>
    <property type="match status" value="1"/>
</dbReference>
<dbReference type="KEGG" id="nas:GCU68_10745"/>
<evidence type="ECO:0000259" key="6">
    <source>
        <dbReference type="PROSITE" id="PS50123"/>
    </source>
</evidence>
<dbReference type="InterPro" id="IPR029063">
    <property type="entry name" value="SAM-dependent_MTases_sf"/>
</dbReference>